<dbReference type="AlphaFoldDB" id="A0A699KDW1"/>
<keyword evidence="1" id="KW-0808">Transferase</keyword>
<dbReference type="EMBL" id="BKCJ010509920">
    <property type="protein sequence ID" value="GFA89818.1"/>
    <property type="molecule type" value="Genomic_DNA"/>
</dbReference>
<evidence type="ECO:0000313" key="1">
    <source>
        <dbReference type="EMBL" id="GFA89818.1"/>
    </source>
</evidence>
<comment type="caution">
    <text evidence="1">The sequence shown here is derived from an EMBL/GenBank/DDBJ whole genome shotgun (WGS) entry which is preliminary data.</text>
</comment>
<organism evidence="1">
    <name type="scientific">Tanacetum cinerariifolium</name>
    <name type="common">Dalmatian daisy</name>
    <name type="synonym">Chrysanthemum cinerariifolium</name>
    <dbReference type="NCBI Taxonomy" id="118510"/>
    <lineage>
        <taxon>Eukaryota</taxon>
        <taxon>Viridiplantae</taxon>
        <taxon>Streptophyta</taxon>
        <taxon>Embryophyta</taxon>
        <taxon>Tracheophyta</taxon>
        <taxon>Spermatophyta</taxon>
        <taxon>Magnoliopsida</taxon>
        <taxon>eudicotyledons</taxon>
        <taxon>Gunneridae</taxon>
        <taxon>Pentapetalae</taxon>
        <taxon>asterids</taxon>
        <taxon>campanulids</taxon>
        <taxon>Asterales</taxon>
        <taxon>Asteraceae</taxon>
        <taxon>Asteroideae</taxon>
        <taxon>Anthemideae</taxon>
        <taxon>Anthemidinae</taxon>
        <taxon>Tanacetum</taxon>
    </lineage>
</organism>
<keyword evidence="1" id="KW-0418">Kinase</keyword>
<feature type="non-terminal residue" evidence="1">
    <location>
        <position position="1"/>
    </location>
</feature>
<gene>
    <name evidence="1" type="ORF">Tci_661790</name>
</gene>
<reference evidence="1" key="1">
    <citation type="journal article" date="2019" name="Sci. Rep.">
        <title>Draft genome of Tanacetum cinerariifolium, the natural source of mosquito coil.</title>
        <authorList>
            <person name="Yamashiro T."/>
            <person name="Shiraishi A."/>
            <person name="Satake H."/>
            <person name="Nakayama K."/>
        </authorList>
    </citation>
    <scope>NUCLEOTIDE SEQUENCE</scope>
</reference>
<proteinExistence type="predicted"/>
<dbReference type="GO" id="GO:0016301">
    <property type="term" value="F:kinase activity"/>
    <property type="evidence" value="ECO:0007669"/>
    <property type="project" value="UniProtKB-KW"/>
</dbReference>
<name>A0A699KDW1_TANCI</name>
<accession>A0A699KDW1</accession>
<protein>
    <submittedName>
        <fullName evidence="1">Probable serine/threonine-protein kinase PBL5</fullName>
    </submittedName>
</protein>
<sequence length="88" mass="10179">IDFKIELVAGPIPKNAAVDAAKKTNATWVILDRRMKRDRKYFLERLSCGISRMKHNDEIIKIRGPKLLTRQAQNDEDLFSIEFDSSCK</sequence>